<comment type="caution">
    <text evidence="10">The sequence shown here is derived from an EMBL/GenBank/DDBJ whole genome shotgun (WGS) entry which is preliminary data.</text>
</comment>
<dbReference type="PANTHER" id="PTHR11101:SF80">
    <property type="entry name" value="PHOSPHATE TRANSPORTER"/>
    <property type="match status" value="1"/>
</dbReference>
<feature type="transmembrane region" description="Helical" evidence="9">
    <location>
        <begin position="111"/>
        <end position="130"/>
    </location>
</feature>
<dbReference type="AlphaFoldDB" id="A0A3P3RIH4"/>
<keyword evidence="4 9" id="KW-0813">Transport</keyword>
<feature type="transmembrane region" description="Helical" evidence="9">
    <location>
        <begin position="209"/>
        <end position="229"/>
    </location>
</feature>
<dbReference type="Pfam" id="PF01384">
    <property type="entry name" value="PHO4"/>
    <property type="match status" value="1"/>
</dbReference>
<evidence type="ECO:0000256" key="7">
    <source>
        <dbReference type="ARBA" id="ARBA00022989"/>
    </source>
</evidence>
<name>A0A3P3RIH4_9EURY</name>
<feature type="transmembrane region" description="Helical" evidence="9">
    <location>
        <begin position="340"/>
        <end position="358"/>
    </location>
</feature>
<evidence type="ECO:0000256" key="4">
    <source>
        <dbReference type="ARBA" id="ARBA00022448"/>
    </source>
</evidence>
<keyword evidence="8 9" id="KW-0472">Membrane</keyword>
<comment type="subcellular location">
    <subcellularLocation>
        <location evidence="2 9">Membrane</location>
        <topology evidence="2 9">Multi-pass membrane protein</topology>
    </subcellularLocation>
</comment>
<accession>A0A3P3RIH4</accession>
<feature type="transmembrane region" description="Helical" evidence="9">
    <location>
        <begin position="85"/>
        <end position="104"/>
    </location>
</feature>
<dbReference type="InterPro" id="IPR001204">
    <property type="entry name" value="Phos_transporter"/>
</dbReference>
<dbReference type="GO" id="GO:0016020">
    <property type="term" value="C:membrane"/>
    <property type="evidence" value="ECO:0007669"/>
    <property type="project" value="UniProtKB-SubCell"/>
</dbReference>
<evidence type="ECO:0000256" key="1">
    <source>
        <dbReference type="ARBA" id="ARBA00001981"/>
    </source>
</evidence>
<dbReference type="Proteomes" id="UP000282322">
    <property type="component" value="Unassembled WGS sequence"/>
</dbReference>
<comment type="function">
    <text evidence="1">Potential transporter for phosphate.</text>
</comment>
<keyword evidence="5 9" id="KW-0592">Phosphate transport</keyword>
<evidence type="ECO:0000256" key="6">
    <source>
        <dbReference type="ARBA" id="ARBA00022692"/>
    </source>
</evidence>
<dbReference type="RefSeq" id="WP_124953791.1">
    <property type="nucleotide sequence ID" value="NZ_RRCH01000004.1"/>
</dbReference>
<dbReference type="PANTHER" id="PTHR11101">
    <property type="entry name" value="PHOSPHATE TRANSPORTER"/>
    <property type="match status" value="1"/>
</dbReference>
<evidence type="ECO:0000256" key="2">
    <source>
        <dbReference type="ARBA" id="ARBA00004141"/>
    </source>
</evidence>
<dbReference type="GO" id="GO:0005315">
    <property type="term" value="F:phosphate transmembrane transporter activity"/>
    <property type="evidence" value="ECO:0007669"/>
    <property type="project" value="InterPro"/>
</dbReference>
<dbReference type="EMBL" id="RRCH01000004">
    <property type="protein sequence ID" value="RRJ33134.1"/>
    <property type="molecule type" value="Genomic_DNA"/>
</dbReference>
<evidence type="ECO:0000313" key="10">
    <source>
        <dbReference type="EMBL" id="RRJ33134.1"/>
    </source>
</evidence>
<keyword evidence="6 9" id="KW-0812">Transmembrane</keyword>
<feature type="transmembrane region" description="Helical" evidence="9">
    <location>
        <begin position="367"/>
        <end position="388"/>
    </location>
</feature>
<feature type="transmembrane region" description="Helical" evidence="9">
    <location>
        <begin position="6"/>
        <end position="24"/>
    </location>
</feature>
<evidence type="ECO:0000256" key="9">
    <source>
        <dbReference type="RuleBase" id="RU363058"/>
    </source>
</evidence>
<proteinExistence type="inferred from homology"/>
<feature type="transmembrane region" description="Helical" evidence="9">
    <location>
        <begin position="45"/>
        <end position="65"/>
    </location>
</feature>
<evidence type="ECO:0000256" key="3">
    <source>
        <dbReference type="ARBA" id="ARBA00009916"/>
    </source>
</evidence>
<keyword evidence="11" id="KW-1185">Reference proteome</keyword>
<comment type="similarity">
    <text evidence="3 9">Belongs to the inorganic phosphate transporter (PiT) (TC 2.A.20) family.</text>
</comment>
<evidence type="ECO:0000256" key="8">
    <source>
        <dbReference type="ARBA" id="ARBA00023136"/>
    </source>
</evidence>
<organism evidence="10 11">
    <name type="scientific">Halocatena pleomorpha</name>
    <dbReference type="NCBI Taxonomy" id="1785090"/>
    <lineage>
        <taxon>Archaea</taxon>
        <taxon>Methanobacteriati</taxon>
        <taxon>Methanobacteriota</taxon>
        <taxon>Stenosarchaea group</taxon>
        <taxon>Halobacteria</taxon>
        <taxon>Halobacteriales</taxon>
        <taxon>Natronomonadaceae</taxon>
        <taxon>Halocatena</taxon>
    </lineage>
</organism>
<dbReference type="GO" id="GO:0035435">
    <property type="term" value="P:phosphate ion transmembrane transport"/>
    <property type="evidence" value="ECO:0007669"/>
    <property type="project" value="TreeGrafter"/>
</dbReference>
<gene>
    <name evidence="10" type="ORF">EIK79_03665</name>
</gene>
<feature type="transmembrane region" description="Helical" evidence="9">
    <location>
        <begin position="167"/>
        <end position="189"/>
    </location>
</feature>
<feature type="transmembrane region" description="Helical" evidence="9">
    <location>
        <begin position="272"/>
        <end position="294"/>
    </location>
</feature>
<evidence type="ECO:0000313" key="11">
    <source>
        <dbReference type="Proteomes" id="UP000282322"/>
    </source>
</evidence>
<protein>
    <recommendedName>
        <fullName evidence="9">Phosphate transporter</fullName>
    </recommendedName>
</protein>
<reference evidence="10 11" key="1">
    <citation type="submission" date="2018-11" db="EMBL/GenBank/DDBJ databases">
        <title>Taxonoimc description of Halomarina strain SPP-AMP-1.</title>
        <authorList>
            <person name="Pal Y."/>
            <person name="Srinivasana K."/>
            <person name="Verma A."/>
            <person name="Kumar P."/>
        </authorList>
    </citation>
    <scope>NUCLEOTIDE SEQUENCE [LARGE SCALE GENOMIC DNA]</scope>
    <source>
        <strain evidence="10 11">SPP-AMP-1</strain>
    </source>
</reference>
<dbReference type="OrthoDB" id="204341at2157"/>
<feature type="transmembrane region" description="Helical" evidence="9">
    <location>
        <begin position="315"/>
        <end position="334"/>
    </location>
</feature>
<feature type="transmembrane region" description="Helical" evidence="9">
    <location>
        <begin position="136"/>
        <end position="155"/>
    </location>
</feature>
<keyword evidence="7 9" id="KW-1133">Transmembrane helix</keyword>
<sequence length="392" mass="39319">MVALGFLGIIVVASIASLFMAWTIGAGSSGSTPFAPAAGANVISVMRAGFLVGILGFAGAVFQGANVAGTVGTGLIREVTLSPGAIAVGLFVAALLVSIGIFTGYPIPTGFTATGAVIGVGLAMGGLPAWSTYQEIGTMWVLVPFVGSAIAYVTARLLRHKRVPERVSVPVLGGVVGAIIANMSFVFLGGQSVATTGTNWPVLSGLSDGIAVVVITVGIGAIAAALLAWDMADADRGLRHFLLVLGGLVAFSAGASQVGLAVGPLIPLLEVLPITLVMLLIGGGIGLLAGSWMGAPRMIKALAQDYSSLGPRRSIAALVPSFALAQTAVLYGIPVSFNEIILSAIIGSGFAAGGTSSVSQSKMRNTVIAWIGSLAIAIVGSYGVYITLQALL</sequence>
<feature type="transmembrane region" description="Helical" evidence="9">
    <location>
        <begin position="241"/>
        <end position="266"/>
    </location>
</feature>
<evidence type="ECO:0000256" key="5">
    <source>
        <dbReference type="ARBA" id="ARBA00022592"/>
    </source>
</evidence>